<sequence length="109" mass="12852">MRNAAQWLDLFKRYKNIRSDYKLADHWHVSQSRISQYRSGRLKLPLAFVLEIAEECGRDPLEIIVSLAYPKAREQDKPGLSDVYWRVAVSGIMHEMRINSLPVGWRPRR</sequence>
<dbReference type="Gene3D" id="1.10.260.40">
    <property type="entry name" value="lambda repressor-like DNA-binding domains"/>
    <property type="match status" value="1"/>
</dbReference>
<dbReference type="EMBL" id="BK015168">
    <property type="protein sequence ID" value="DAD93845.1"/>
    <property type="molecule type" value="Genomic_DNA"/>
</dbReference>
<name>A0A8S5NG88_9VIRU</name>
<proteinExistence type="predicted"/>
<protein>
    <submittedName>
        <fullName evidence="1">Structural protein</fullName>
    </submittedName>
</protein>
<dbReference type="InterPro" id="IPR010982">
    <property type="entry name" value="Lambda_DNA-bd_dom_sf"/>
</dbReference>
<organism evidence="1">
    <name type="scientific">Inoviridae sp. ctPjN3</name>
    <dbReference type="NCBI Taxonomy" id="2826761"/>
    <lineage>
        <taxon>Viruses</taxon>
        <taxon>Monodnaviria</taxon>
        <taxon>Loebvirae</taxon>
        <taxon>Hofneiviricota</taxon>
        <taxon>Faserviricetes</taxon>
        <taxon>Tubulavirales</taxon>
        <taxon>Inoviridae</taxon>
    </lineage>
</organism>
<reference evidence="1" key="1">
    <citation type="journal article" date="2021" name="Proc. Natl. Acad. Sci. U.S.A.">
        <title>A Catalog of Tens of Thousands of Viruses from Human Metagenomes Reveals Hidden Associations with Chronic Diseases.</title>
        <authorList>
            <person name="Tisza M.J."/>
            <person name="Buck C.B."/>
        </authorList>
    </citation>
    <scope>NUCLEOTIDE SEQUENCE</scope>
    <source>
        <strain evidence="1">CtPjN3</strain>
    </source>
</reference>
<dbReference type="SUPFAM" id="SSF47413">
    <property type="entry name" value="lambda repressor-like DNA-binding domains"/>
    <property type="match status" value="1"/>
</dbReference>
<evidence type="ECO:0000313" key="1">
    <source>
        <dbReference type="EMBL" id="DAD93845.1"/>
    </source>
</evidence>
<accession>A0A8S5NG88</accession>
<dbReference type="GO" id="GO:0003677">
    <property type="term" value="F:DNA binding"/>
    <property type="evidence" value="ECO:0007669"/>
    <property type="project" value="InterPro"/>
</dbReference>